<gene>
    <name evidence="3" type="ORF">PNOK_0468100</name>
</gene>
<dbReference type="STRING" id="2282107.A0A286UJH3"/>
<keyword evidence="2" id="KW-1133">Transmembrane helix</keyword>
<keyword evidence="2" id="KW-0472">Membrane</keyword>
<keyword evidence="2" id="KW-0812">Transmembrane</keyword>
<organism evidence="3 4">
    <name type="scientific">Pyrrhoderma noxium</name>
    <dbReference type="NCBI Taxonomy" id="2282107"/>
    <lineage>
        <taxon>Eukaryota</taxon>
        <taxon>Fungi</taxon>
        <taxon>Dikarya</taxon>
        <taxon>Basidiomycota</taxon>
        <taxon>Agaricomycotina</taxon>
        <taxon>Agaricomycetes</taxon>
        <taxon>Hymenochaetales</taxon>
        <taxon>Hymenochaetaceae</taxon>
        <taxon>Pyrrhoderma</taxon>
    </lineage>
</organism>
<evidence type="ECO:0000256" key="2">
    <source>
        <dbReference type="SAM" id="Phobius"/>
    </source>
</evidence>
<sequence length="400" mass="43931">MTTGEQVSVRHKVSVESLDRPSNRRKIWLAIGGCFFMMCLSSGLVAAFGVFQDFYTKSWLDNYSPSQISWIGGAQFLIESGLPRLLQKLLPHDFFIQHAICGNVMLVLSFFALSMCKKNVYYQVFLAQESTRLPIGGLLYSIILNNLLNGLIDFTWVIQISACITLGGLIIANLLILISIRDIEAAANDIESGQDQNQDQEKVEEEPSTPSDTGQEPRPRMTHIVFALTLVAGFILICCSCLNSFYIQLFVRYHDIHTMLTSFAVPLLNFMNCTGRIAANYAIDRKLLKPSTVLTICAVLGCLSILSKYAANHPIGLVLVSILSGLFAGGGVTAYLIVTRSIVDRRQDYAYFLFCIANLVGASALSAPLGRNYAWKISTTVSLIAMLVSSSCGALVNALH</sequence>
<dbReference type="AlphaFoldDB" id="A0A286UJH3"/>
<feature type="transmembrane region" description="Helical" evidence="2">
    <location>
        <begin position="373"/>
        <end position="399"/>
    </location>
</feature>
<evidence type="ECO:0000256" key="1">
    <source>
        <dbReference type="SAM" id="MobiDB-lite"/>
    </source>
</evidence>
<feature type="transmembrane region" description="Helical" evidence="2">
    <location>
        <begin position="133"/>
        <end position="152"/>
    </location>
</feature>
<evidence type="ECO:0000313" key="3">
    <source>
        <dbReference type="EMBL" id="PAV19747.1"/>
    </source>
</evidence>
<dbReference type="PANTHER" id="PTHR11360:SF284">
    <property type="entry name" value="EG:103B4.3 PROTEIN-RELATED"/>
    <property type="match status" value="1"/>
</dbReference>
<dbReference type="InterPro" id="IPR036259">
    <property type="entry name" value="MFS_trans_sf"/>
</dbReference>
<feature type="transmembrane region" description="Helical" evidence="2">
    <location>
        <begin position="94"/>
        <end position="113"/>
    </location>
</feature>
<reference evidence="3 4" key="1">
    <citation type="journal article" date="2017" name="Mol. Ecol.">
        <title>Comparative and population genomic landscape of Phellinus noxius: A hypervariable fungus causing root rot in trees.</title>
        <authorList>
            <person name="Chung C.L."/>
            <person name="Lee T.J."/>
            <person name="Akiba M."/>
            <person name="Lee H.H."/>
            <person name="Kuo T.H."/>
            <person name="Liu D."/>
            <person name="Ke H.M."/>
            <person name="Yokoi T."/>
            <person name="Roa M.B."/>
            <person name="Lu M.J."/>
            <person name="Chang Y.Y."/>
            <person name="Ann P.J."/>
            <person name="Tsai J.N."/>
            <person name="Chen C.Y."/>
            <person name="Tzean S.S."/>
            <person name="Ota Y."/>
            <person name="Hattori T."/>
            <person name="Sahashi N."/>
            <person name="Liou R.F."/>
            <person name="Kikuchi T."/>
            <person name="Tsai I.J."/>
        </authorList>
    </citation>
    <scope>NUCLEOTIDE SEQUENCE [LARGE SCALE GENOMIC DNA]</scope>
    <source>
        <strain evidence="3 4">FFPRI411160</strain>
    </source>
</reference>
<feature type="transmembrane region" description="Helical" evidence="2">
    <location>
        <begin position="259"/>
        <end position="279"/>
    </location>
</feature>
<feature type="transmembrane region" description="Helical" evidence="2">
    <location>
        <begin position="317"/>
        <end position="337"/>
    </location>
</feature>
<comment type="caution">
    <text evidence="3">The sequence shown here is derived from an EMBL/GenBank/DDBJ whole genome shotgun (WGS) entry which is preliminary data.</text>
</comment>
<evidence type="ECO:0000313" key="4">
    <source>
        <dbReference type="Proteomes" id="UP000217199"/>
    </source>
</evidence>
<feature type="transmembrane region" description="Helical" evidence="2">
    <location>
        <begin position="27"/>
        <end position="51"/>
    </location>
</feature>
<feature type="transmembrane region" description="Helical" evidence="2">
    <location>
        <begin position="349"/>
        <end position="367"/>
    </location>
</feature>
<keyword evidence="4" id="KW-1185">Reference proteome</keyword>
<feature type="transmembrane region" description="Helical" evidence="2">
    <location>
        <begin position="224"/>
        <end position="247"/>
    </location>
</feature>
<dbReference type="Proteomes" id="UP000217199">
    <property type="component" value="Unassembled WGS sequence"/>
</dbReference>
<name>A0A286UJH3_9AGAM</name>
<protein>
    <submittedName>
        <fullName evidence="3">MFS general substrate transporter</fullName>
    </submittedName>
</protein>
<dbReference type="InterPro" id="IPR050327">
    <property type="entry name" value="Proton-linked_MCT"/>
</dbReference>
<dbReference type="OrthoDB" id="6499973at2759"/>
<feature type="transmembrane region" description="Helical" evidence="2">
    <location>
        <begin position="291"/>
        <end position="311"/>
    </location>
</feature>
<dbReference type="InParanoid" id="A0A286UJH3"/>
<feature type="transmembrane region" description="Helical" evidence="2">
    <location>
        <begin position="158"/>
        <end position="178"/>
    </location>
</feature>
<dbReference type="EMBL" id="NBII01000004">
    <property type="protein sequence ID" value="PAV19747.1"/>
    <property type="molecule type" value="Genomic_DNA"/>
</dbReference>
<accession>A0A286UJH3</accession>
<dbReference type="PANTHER" id="PTHR11360">
    <property type="entry name" value="MONOCARBOXYLATE TRANSPORTER"/>
    <property type="match status" value="1"/>
</dbReference>
<proteinExistence type="predicted"/>
<feature type="region of interest" description="Disordered" evidence="1">
    <location>
        <begin position="191"/>
        <end position="218"/>
    </location>
</feature>
<dbReference type="SUPFAM" id="SSF103473">
    <property type="entry name" value="MFS general substrate transporter"/>
    <property type="match status" value="1"/>
</dbReference>